<feature type="compositionally biased region" description="Basic and acidic residues" evidence="3">
    <location>
        <begin position="111"/>
        <end position="120"/>
    </location>
</feature>
<reference evidence="7 8" key="2">
    <citation type="submission" date="2013-02" db="EMBL/GenBank/DDBJ databases">
        <title>The Genome Sequence of Plasmodium falciparum NF135/5.C10.</title>
        <authorList>
            <consortium name="The Broad Institute Genome Sequencing Platform"/>
            <consortium name="The Broad Institute Genome Sequencing Center for Infectious Disease"/>
            <person name="Neafsey D."/>
            <person name="Cheeseman I."/>
            <person name="Volkman S."/>
            <person name="Adams J."/>
            <person name="Walker B."/>
            <person name="Young S.K."/>
            <person name="Zeng Q."/>
            <person name="Gargeya S."/>
            <person name="Fitzgerald M."/>
            <person name="Haas B."/>
            <person name="Abouelleil A."/>
            <person name="Alvarado L."/>
            <person name="Arachchi H.M."/>
            <person name="Berlin A.M."/>
            <person name="Chapman S.B."/>
            <person name="Dewar J."/>
            <person name="Goldberg J."/>
            <person name="Griggs A."/>
            <person name="Gujja S."/>
            <person name="Hansen M."/>
            <person name="Howarth C."/>
            <person name="Imamovic A."/>
            <person name="Larimer J."/>
            <person name="McCowan C."/>
            <person name="Murphy C."/>
            <person name="Neiman D."/>
            <person name="Pearson M."/>
            <person name="Priest M."/>
            <person name="Roberts A."/>
            <person name="Saif S."/>
            <person name="Shea T."/>
            <person name="Sisk P."/>
            <person name="Sykes S."/>
            <person name="Wortman J."/>
            <person name="Nusbaum C."/>
            <person name="Birren B."/>
        </authorList>
    </citation>
    <scope>NUCLEOTIDE SEQUENCE [LARGE SCALE GENOMIC DNA]</scope>
    <source>
        <strain evidence="7 8">NF135/5.C10</strain>
    </source>
</reference>
<dbReference type="OrthoDB" id="4405280at2759"/>
<feature type="signal peptide" evidence="5">
    <location>
        <begin position="1"/>
        <end position="25"/>
    </location>
</feature>
<name>W4IL90_PLAFA</name>
<keyword evidence="4" id="KW-0812">Transmembrane</keyword>
<feature type="compositionally biased region" description="Acidic residues" evidence="3">
    <location>
        <begin position="159"/>
        <end position="194"/>
    </location>
</feature>
<keyword evidence="1" id="KW-0245">EGF-like domain</keyword>
<protein>
    <recommendedName>
        <fullName evidence="6">NELL2-like EGF domain-containing protein</fullName>
    </recommendedName>
</protein>
<evidence type="ECO:0000256" key="1">
    <source>
        <dbReference type="ARBA" id="ARBA00022536"/>
    </source>
</evidence>
<keyword evidence="5" id="KW-0732">Signal</keyword>
<feature type="transmembrane region" description="Helical" evidence="4">
    <location>
        <begin position="561"/>
        <end position="582"/>
    </location>
</feature>
<evidence type="ECO:0000256" key="4">
    <source>
        <dbReference type="SAM" id="Phobius"/>
    </source>
</evidence>
<evidence type="ECO:0000259" key="6">
    <source>
        <dbReference type="Pfam" id="PF12947"/>
    </source>
</evidence>
<feature type="region of interest" description="Disordered" evidence="3">
    <location>
        <begin position="29"/>
        <end position="217"/>
    </location>
</feature>
<feature type="compositionally biased region" description="Basic and acidic residues" evidence="3">
    <location>
        <begin position="47"/>
        <end position="59"/>
    </location>
</feature>
<dbReference type="SUPFAM" id="SSF57196">
    <property type="entry name" value="EGF/Laminin"/>
    <property type="match status" value="2"/>
</dbReference>
<feature type="compositionally biased region" description="Low complexity" evidence="3">
    <location>
        <begin position="65"/>
        <end position="108"/>
    </location>
</feature>
<gene>
    <name evidence="7" type="ORF">PFNF135_01003</name>
</gene>
<keyword evidence="2" id="KW-1015">Disulfide bond</keyword>
<dbReference type="Proteomes" id="UP000019114">
    <property type="component" value="Unassembled WGS sequence"/>
</dbReference>
<proteinExistence type="predicted"/>
<keyword evidence="4" id="KW-0472">Membrane</keyword>
<dbReference type="Gene3D" id="2.10.25.10">
    <property type="entry name" value="Laminin"/>
    <property type="match status" value="1"/>
</dbReference>
<feature type="chain" id="PRO_5004844036" description="NELL2-like EGF domain-containing protein" evidence="5">
    <location>
        <begin position="26"/>
        <end position="583"/>
    </location>
</feature>
<dbReference type="AlphaFoldDB" id="W4IL90"/>
<evidence type="ECO:0000256" key="5">
    <source>
        <dbReference type="SAM" id="SignalP"/>
    </source>
</evidence>
<reference evidence="7 8" key="1">
    <citation type="submission" date="2013-02" db="EMBL/GenBank/DDBJ databases">
        <title>The Genome Annotation of Plasmodium falciparum NF135/5.C10.</title>
        <authorList>
            <consortium name="The Broad Institute Genome Sequencing Platform"/>
            <consortium name="The Broad Institute Genome Sequencing Center for Infectious Disease"/>
            <person name="Neafsey D."/>
            <person name="Hoffman S."/>
            <person name="Volkman S."/>
            <person name="Rosenthal P."/>
            <person name="Walker B."/>
            <person name="Young S.K."/>
            <person name="Zeng Q."/>
            <person name="Gargeya S."/>
            <person name="Fitzgerald M."/>
            <person name="Haas B."/>
            <person name="Abouelleil A."/>
            <person name="Allen A.W."/>
            <person name="Alvarado L."/>
            <person name="Arachchi H.M."/>
            <person name="Berlin A.M."/>
            <person name="Chapman S.B."/>
            <person name="Gainer-Dewar J."/>
            <person name="Goldberg J."/>
            <person name="Griggs A."/>
            <person name="Gujja S."/>
            <person name="Hansen M."/>
            <person name="Howarth C."/>
            <person name="Imamovic A."/>
            <person name="Ireland A."/>
            <person name="Larimer J."/>
            <person name="McCowan C."/>
            <person name="Murphy C."/>
            <person name="Pearson M."/>
            <person name="Poon T.W."/>
            <person name="Priest M."/>
            <person name="Roberts A."/>
            <person name="Saif S."/>
            <person name="Shea T."/>
            <person name="Sisk P."/>
            <person name="Sykes S."/>
            <person name="Wortman J."/>
            <person name="Nusbaum C."/>
            <person name="Birren B."/>
        </authorList>
    </citation>
    <scope>NUCLEOTIDE SEQUENCE [LARGE SCALE GENOMIC DNA]</scope>
    <source>
        <strain evidence="7 8">NF135/5.C10</strain>
    </source>
</reference>
<evidence type="ECO:0000256" key="2">
    <source>
        <dbReference type="ARBA" id="ARBA00023157"/>
    </source>
</evidence>
<feature type="compositionally biased region" description="Low complexity" evidence="3">
    <location>
        <begin position="29"/>
        <end position="46"/>
    </location>
</feature>
<evidence type="ECO:0000256" key="3">
    <source>
        <dbReference type="SAM" id="MobiDB-lite"/>
    </source>
</evidence>
<feature type="compositionally biased region" description="Polar residues" evidence="3">
    <location>
        <begin position="130"/>
        <end position="148"/>
    </location>
</feature>
<evidence type="ECO:0000313" key="7">
    <source>
        <dbReference type="EMBL" id="ETW44436.1"/>
    </source>
</evidence>
<keyword evidence="4" id="KW-1133">Transmembrane helix</keyword>
<organism evidence="7 8">
    <name type="scientific">Plasmodium falciparum NF135/5.C10</name>
    <dbReference type="NCBI Taxonomy" id="1036726"/>
    <lineage>
        <taxon>Eukaryota</taxon>
        <taxon>Sar</taxon>
        <taxon>Alveolata</taxon>
        <taxon>Apicomplexa</taxon>
        <taxon>Aconoidasida</taxon>
        <taxon>Haemosporida</taxon>
        <taxon>Plasmodiidae</taxon>
        <taxon>Plasmodium</taxon>
        <taxon>Plasmodium (Laverania)</taxon>
    </lineage>
</organism>
<dbReference type="Pfam" id="PF12947">
    <property type="entry name" value="EGF_3"/>
    <property type="match status" value="1"/>
</dbReference>
<feature type="compositionally biased region" description="Basic and acidic residues" evidence="3">
    <location>
        <begin position="207"/>
        <end position="216"/>
    </location>
</feature>
<dbReference type="EMBL" id="KI926026">
    <property type="protein sequence ID" value="ETW44436.1"/>
    <property type="molecule type" value="Genomic_DNA"/>
</dbReference>
<feature type="compositionally biased region" description="Low complexity" evidence="3">
    <location>
        <begin position="195"/>
        <end position="204"/>
    </location>
</feature>
<sequence>MVFKSSYIFFFLFLVILYFNNVVEGENGTTNIENNPGNNGNMGPSGPKDKDKNIEKDVNHNMSMNNNNNNNNNDNNNNINNNNNNNINNNNNNNNNNGNGFSNFFNKLFGKKKDNKKEGEEKNEEDLNSNKNIESNKGSAVTSNVGDTNNDAKARDNNNNDDNDDNDDNDENDDNDDIDEIDERDDNDDDDDNNDNNNKNNSNNLTDTKKEGEKIDLGVQNKKQNIFSTNNKGLNKYNIDNELKEVDALLKNDNYILNKYHVSFFNNFEEDTYNKKKFIRPYDLSLLKSILIYRQRVTRNCVNVFQDLNAVFGKCYNKDDTKLSITRDKVKKELSRKNRNFVEYLIEMLENTLNSMNDDFINKDNFDLNNYVKEFELINYLLIHEDSDIFLETYNLISGLNSNIEETSIEKLKYAILQGKQINYKIKDDIYYILKNAYAKYFKIDVYKKGKLLYPTLYYHRNAFIKSFVVEFFNNNKVCENTKCPLNSNCYVIDDEETCRCLPGFNNIKIDDEMNCVRDDTLDCSRNNGGCDIHAKCSFINKQIVCECKDKFEGDGIYCSYSFFSSIHNFIFFFILCLFIFIL</sequence>
<feature type="domain" description="NELL2-like EGF" evidence="6">
    <location>
        <begin position="524"/>
        <end position="559"/>
    </location>
</feature>
<evidence type="ECO:0000313" key="8">
    <source>
        <dbReference type="Proteomes" id="UP000019114"/>
    </source>
</evidence>
<dbReference type="InterPro" id="IPR024731">
    <property type="entry name" value="NELL2-like_EGF"/>
</dbReference>
<accession>W4IL90</accession>